<dbReference type="Proteomes" id="UP000188605">
    <property type="component" value="Unassembled WGS sequence"/>
</dbReference>
<evidence type="ECO:0000313" key="2">
    <source>
        <dbReference type="Proteomes" id="UP000188605"/>
    </source>
</evidence>
<evidence type="ECO:0000313" key="1">
    <source>
        <dbReference type="EMBL" id="ONI37990.1"/>
    </source>
</evidence>
<protein>
    <submittedName>
        <fullName evidence="1">Uncharacterized protein</fullName>
    </submittedName>
</protein>
<dbReference type="EMBL" id="LJDB01000100">
    <property type="protein sequence ID" value="ONI37990.1"/>
    <property type="molecule type" value="Genomic_DNA"/>
</dbReference>
<reference evidence="1" key="1">
    <citation type="submission" date="2016-08" db="EMBL/GenBank/DDBJ databases">
        <authorList>
            <person name="Ngugi D.K."/>
            <person name="Miyake S."/>
            <person name="Stingl U."/>
        </authorList>
    </citation>
    <scope>NUCLEOTIDE SEQUENCE</scope>
    <source>
        <strain evidence="1">SCG-B11WGA-EpuloA1</strain>
    </source>
</reference>
<name>A0ACC8X816_9FIRM</name>
<keyword evidence="2" id="KW-1185">Reference proteome</keyword>
<organism evidence="1 2">
    <name type="scientific">Candidatus Epulonipiscium fishelsonii</name>
    <dbReference type="NCBI Taxonomy" id="77094"/>
    <lineage>
        <taxon>Bacteria</taxon>
        <taxon>Bacillati</taxon>
        <taxon>Bacillota</taxon>
        <taxon>Clostridia</taxon>
        <taxon>Lachnospirales</taxon>
        <taxon>Lachnospiraceae</taxon>
        <taxon>Candidatus Epulonipiscium</taxon>
    </lineage>
</organism>
<accession>A0ACC8X816</accession>
<proteinExistence type="predicted"/>
<sequence>MKSIIKWGIVTASIIATSVVGGNAEAMTYISQEIKDVTFEETFLEGIFIEGLYVGGLDKDRAQPWVKETLDQRLEQEFITITNGQIDQSISLKDLGVVYNIDATLNEALQTNREENTSDIHYKTSYLVDIETIKNVLEEFKPMFSVRPQNADLIRENRSFVIVPEVIGRELNVDQTAQLIQSLILKGDIYNKISIVTNIVKPQYTTEDMKQSQTPISSFFTTYDPYNKNRSINVELASKKINKKLLPGETFKFSDQIEPVTRAQGYKEGGVIVDGKVVDGIGGGVCQVSSTLYNSVLMSELKITNRQNHSLPVSYVPLGRDATYAEGWLDFHFKNTSEYPVFIESYCENGRIFVNIFGHKSVKLPYDDVEFISKTTKVNPAKTNYIYDVSLMKGVECLDVTPISGKTVELYRQGYINGVQVDNKLVGTSYYKTRDAVVRVGL</sequence>
<comment type="caution">
    <text evidence="1">The sequence shown here is derived from an EMBL/GenBank/DDBJ whole genome shotgun (WGS) entry which is preliminary data.</text>
</comment>
<gene>
    <name evidence="1" type="ORF">AN396_11720</name>
</gene>